<accession>A0AAW0R4A8</accession>
<name>A0AAW0R4A8_9PEZI</name>
<evidence type="ECO:0000313" key="3">
    <source>
        <dbReference type="EMBL" id="KAK8123741.1"/>
    </source>
</evidence>
<dbReference type="Proteomes" id="UP001392437">
    <property type="component" value="Unassembled WGS sequence"/>
</dbReference>
<sequence>MSGIEVVGLVLGTIPLILGAIDKYKAIQSWKKYARELQSLRRSLRNELVMLQGTFERLLVGLVAETEIEAMIREPFGPLWRDTRIHGIIRKKLWNYKIFEEAVRDMIEAADQLHAKLVTFHATRSKPISLTGGLERIRFACSRSQYNDMLKTITDARETLDKLMDQGVNQEMELSRQIRSTGRFFSLTTKLSRNVFNAIRCSLSCRCPVSHSVNLELQIPTVHPTPYDDEETLVQQISFRLTLMYDSDSRKAKQTTWLWDEVEMRAEVEQHPEALNSMALRSPSPNPSGKSKKPKKRVNFDATPAYLTTPSFASSGLGGQRQTMNETKLPRDALAAAESGLKVGAAVLGIPKKEGTTRDLEDLCHAIEESKRSARLSALSCYGYVTDKTASTYNKFGVYPVQHPQTHQDVTGEWSILSLRQVLETDGVTPPQLKFRHKQILAVTIASSVLQLANSPWLSETFDCEDILFVNLDGKPSYDHVFVSKRMPERMIQNRTIFSLGVVLLELALGKRIRSLRKPPTTGLHSPDEASGQRDILFDYQTALQHLDKVSPEMGTYYYDAVRRCIKFEFMHPTFDLEDEEFRQEIYRKVVALLEKNLKDMNSSTKAFC</sequence>
<dbReference type="EMBL" id="JAQQWP010000003">
    <property type="protein sequence ID" value="KAK8123741.1"/>
    <property type="molecule type" value="Genomic_DNA"/>
</dbReference>
<dbReference type="AlphaFoldDB" id="A0AAW0R4A8"/>
<gene>
    <name evidence="3" type="ORF">PG999_003659</name>
</gene>
<organism evidence="3 4">
    <name type="scientific">Apiospora kogelbergensis</name>
    <dbReference type="NCBI Taxonomy" id="1337665"/>
    <lineage>
        <taxon>Eukaryota</taxon>
        <taxon>Fungi</taxon>
        <taxon>Dikarya</taxon>
        <taxon>Ascomycota</taxon>
        <taxon>Pezizomycotina</taxon>
        <taxon>Sordariomycetes</taxon>
        <taxon>Xylariomycetidae</taxon>
        <taxon>Amphisphaeriales</taxon>
        <taxon>Apiosporaceae</taxon>
        <taxon>Apiospora</taxon>
    </lineage>
</organism>
<reference evidence="3 4" key="1">
    <citation type="submission" date="2023-01" db="EMBL/GenBank/DDBJ databases">
        <title>Analysis of 21 Apiospora genomes using comparative genomics revels a genus with tremendous synthesis potential of carbohydrate active enzymes and secondary metabolites.</title>
        <authorList>
            <person name="Sorensen T."/>
        </authorList>
    </citation>
    <scope>NUCLEOTIDE SEQUENCE [LARGE SCALE GENOMIC DNA]</scope>
    <source>
        <strain evidence="3 4">CBS 117206</strain>
    </source>
</reference>
<evidence type="ECO:0000256" key="1">
    <source>
        <dbReference type="SAM" id="MobiDB-lite"/>
    </source>
</evidence>
<keyword evidence="4" id="KW-1185">Reference proteome</keyword>
<comment type="caution">
    <text evidence="3">The sequence shown here is derived from an EMBL/GenBank/DDBJ whole genome shotgun (WGS) entry which is preliminary data.</text>
</comment>
<dbReference type="Pfam" id="PF24476">
    <property type="entry name" value="DUF7580"/>
    <property type="match status" value="1"/>
</dbReference>
<dbReference type="PANTHER" id="PTHR35186:SF4">
    <property type="entry name" value="PRION-INHIBITION AND PROPAGATION HELO DOMAIN-CONTAINING PROTEIN"/>
    <property type="match status" value="1"/>
</dbReference>
<evidence type="ECO:0000313" key="4">
    <source>
        <dbReference type="Proteomes" id="UP001392437"/>
    </source>
</evidence>
<evidence type="ECO:0000259" key="2">
    <source>
        <dbReference type="Pfam" id="PF24476"/>
    </source>
</evidence>
<proteinExistence type="predicted"/>
<feature type="region of interest" description="Disordered" evidence="1">
    <location>
        <begin position="275"/>
        <end position="298"/>
    </location>
</feature>
<dbReference type="PANTHER" id="PTHR35186">
    <property type="entry name" value="ANK_REP_REGION DOMAIN-CONTAINING PROTEIN"/>
    <property type="match status" value="1"/>
</dbReference>
<feature type="domain" description="DUF7580" evidence="2">
    <location>
        <begin position="354"/>
        <end position="599"/>
    </location>
</feature>
<dbReference type="InterPro" id="IPR056002">
    <property type="entry name" value="DUF7580"/>
</dbReference>
<protein>
    <recommendedName>
        <fullName evidence="2">DUF7580 domain-containing protein</fullName>
    </recommendedName>
</protein>